<dbReference type="PROSITE" id="PS50943">
    <property type="entry name" value="HTH_CROC1"/>
    <property type="match status" value="1"/>
</dbReference>
<dbReference type="SUPFAM" id="SSF47413">
    <property type="entry name" value="lambda repressor-like DNA-binding domains"/>
    <property type="match status" value="1"/>
</dbReference>
<reference evidence="3" key="1">
    <citation type="submission" date="2016-03" db="EMBL/GenBank/DDBJ databases">
        <authorList>
            <person name="Heylen K."/>
            <person name="De Vos P."/>
            <person name="Vekeman B."/>
        </authorList>
    </citation>
    <scope>NUCLEOTIDE SEQUENCE [LARGE SCALE GENOMIC DNA]</scope>
    <source>
        <strain evidence="3">R-45363</strain>
    </source>
</reference>
<organism evidence="2 3">
    <name type="scientific">Methylomonas methanica</name>
    <dbReference type="NCBI Taxonomy" id="421"/>
    <lineage>
        <taxon>Bacteria</taxon>
        <taxon>Pseudomonadati</taxon>
        <taxon>Pseudomonadota</taxon>
        <taxon>Gammaproteobacteria</taxon>
        <taxon>Methylococcales</taxon>
        <taxon>Methylococcaceae</taxon>
        <taxon>Methylomonas</taxon>
    </lineage>
</organism>
<dbReference type="RefSeq" id="WP_064010124.1">
    <property type="nucleotide sequence ID" value="NZ_LUUG01000105.1"/>
</dbReference>
<dbReference type="EMBL" id="LUUG01000105">
    <property type="protein sequence ID" value="OAH99102.1"/>
    <property type="molecule type" value="Genomic_DNA"/>
</dbReference>
<dbReference type="SMART" id="SM00530">
    <property type="entry name" value="HTH_XRE"/>
    <property type="match status" value="1"/>
</dbReference>
<evidence type="ECO:0000313" key="3">
    <source>
        <dbReference type="Proteomes" id="UP000078090"/>
    </source>
</evidence>
<feature type="domain" description="HTH cro/C1-type" evidence="1">
    <location>
        <begin position="8"/>
        <end position="63"/>
    </location>
</feature>
<comment type="caution">
    <text evidence="2">The sequence shown here is derived from an EMBL/GenBank/DDBJ whole genome shotgun (WGS) entry which is preliminary data.</text>
</comment>
<dbReference type="OrthoDB" id="5772764at2"/>
<proteinExistence type="predicted"/>
<accession>A0A177M1H6</accession>
<dbReference type="Pfam" id="PF13560">
    <property type="entry name" value="HTH_31"/>
    <property type="match status" value="1"/>
</dbReference>
<dbReference type="Gene3D" id="1.10.260.40">
    <property type="entry name" value="lambda repressor-like DNA-binding domains"/>
    <property type="match status" value="1"/>
</dbReference>
<dbReference type="AlphaFoldDB" id="A0A177M1H6"/>
<evidence type="ECO:0000259" key="1">
    <source>
        <dbReference type="PROSITE" id="PS50943"/>
    </source>
</evidence>
<gene>
    <name evidence="2" type="ORF">A1332_04215</name>
</gene>
<dbReference type="GO" id="GO:0003677">
    <property type="term" value="F:DNA binding"/>
    <property type="evidence" value="ECO:0007669"/>
    <property type="project" value="InterPro"/>
</dbReference>
<evidence type="ECO:0000313" key="2">
    <source>
        <dbReference type="EMBL" id="OAH99102.1"/>
    </source>
</evidence>
<sequence>MNPFACLLHTIRMQRGIRQTELSDLIGYEQTYISALEIGKKGPPTPEFVEKLITALDLKGEEREHLLKAVEASNRKLVIDSDMPQDVFWMLQELRDRVSDLTLAEIQLIRQVLKLKESYGNSYVEPGYRLHRRKKMEAQM</sequence>
<name>A0A177M1H6_METMH</name>
<dbReference type="InterPro" id="IPR010982">
    <property type="entry name" value="Lambda_DNA-bd_dom_sf"/>
</dbReference>
<dbReference type="CDD" id="cd00093">
    <property type="entry name" value="HTH_XRE"/>
    <property type="match status" value="1"/>
</dbReference>
<dbReference type="InterPro" id="IPR001387">
    <property type="entry name" value="Cro/C1-type_HTH"/>
</dbReference>
<protein>
    <recommendedName>
        <fullName evidence="1">HTH cro/C1-type domain-containing protein</fullName>
    </recommendedName>
</protein>
<dbReference type="Proteomes" id="UP000078090">
    <property type="component" value="Unassembled WGS sequence"/>
</dbReference>